<evidence type="ECO:0000256" key="2">
    <source>
        <dbReference type="ARBA" id="ARBA00012737"/>
    </source>
</evidence>
<dbReference type="PANTHER" id="PTHR43284:SF1">
    <property type="entry name" value="ASPARAGINE SYNTHETASE"/>
    <property type="match status" value="1"/>
</dbReference>
<dbReference type="OrthoDB" id="4897717at2"/>
<sequence length="513" mass="57890">MQHSPLDVLSSFDRPFFSARVTPDGIVTGGTPHCFLGHRLSPGNRSVADGIFVQWQWDGQRLVVSNDRYGIYPLYYACHGNAIHISPSIHHVLQGDFPKTLDTAALAVFYRLGFFIAEDTPFEQIRILPPGSRLIWQQGRLHLERGSIETPAPASEARSFDEAVGQYASLFEQAIARRPPAADEFTLPISGGRDSRHILLALLKQGYRPSNTITVKMRPPSANEDLRIARMLAAELQLPHTEIENPDSFFQANLKDIELTNFCGSGHTWLLPVASYLKGRTSTLYDGLAGSVISGGFQVNEQKLALFRAGKLTELATLLLRETGLGPFLSSTLRSHFSGELDESLAVQKLSEELARHQHARHPLVSYIFWNRTRRGVGLIPFAILADIPNVYCPYLDHDVLDFLINLDASYSVNNALHDETIRRAYPDYAHLPFEKKDARGTSGRMMSRYYRRAVREFAGYFIKHPARMGSGLIKSERVMLMLLRDMSKRQCDYSWYLRPALYTLQLEQALNR</sequence>
<dbReference type="SUPFAM" id="SSF52402">
    <property type="entry name" value="Adenine nucleotide alpha hydrolases-like"/>
    <property type="match status" value="1"/>
</dbReference>
<evidence type="ECO:0000313" key="5">
    <source>
        <dbReference type="EMBL" id="TDY03759.1"/>
    </source>
</evidence>
<evidence type="ECO:0000256" key="1">
    <source>
        <dbReference type="ARBA" id="ARBA00005187"/>
    </source>
</evidence>
<dbReference type="EMBL" id="SOQX01000001">
    <property type="protein sequence ID" value="TDY03759.1"/>
    <property type="molecule type" value="Genomic_DNA"/>
</dbReference>
<accession>A0A4R8J0S2</accession>
<dbReference type="PANTHER" id="PTHR43284">
    <property type="entry name" value="ASPARAGINE SYNTHETASE (GLUTAMINE-HYDROLYZING)"/>
    <property type="match status" value="1"/>
</dbReference>
<evidence type="ECO:0000256" key="3">
    <source>
        <dbReference type="ARBA" id="ARBA00048741"/>
    </source>
</evidence>
<dbReference type="GO" id="GO:0004066">
    <property type="term" value="F:asparagine synthase (glutamine-hydrolyzing) activity"/>
    <property type="evidence" value="ECO:0007669"/>
    <property type="project" value="UniProtKB-EC"/>
</dbReference>
<dbReference type="Gene3D" id="3.60.20.10">
    <property type="entry name" value="Glutamine Phosphoribosylpyrophosphate, subunit 1, domain 1"/>
    <property type="match status" value="1"/>
</dbReference>
<keyword evidence="6" id="KW-1185">Reference proteome</keyword>
<comment type="catalytic activity">
    <reaction evidence="3">
        <text>L-aspartate + L-glutamine + ATP + H2O = L-asparagine + L-glutamate + AMP + diphosphate + H(+)</text>
        <dbReference type="Rhea" id="RHEA:12228"/>
        <dbReference type="ChEBI" id="CHEBI:15377"/>
        <dbReference type="ChEBI" id="CHEBI:15378"/>
        <dbReference type="ChEBI" id="CHEBI:29985"/>
        <dbReference type="ChEBI" id="CHEBI:29991"/>
        <dbReference type="ChEBI" id="CHEBI:30616"/>
        <dbReference type="ChEBI" id="CHEBI:33019"/>
        <dbReference type="ChEBI" id="CHEBI:58048"/>
        <dbReference type="ChEBI" id="CHEBI:58359"/>
        <dbReference type="ChEBI" id="CHEBI:456215"/>
        <dbReference type="EC" id="6.3.5.4"/>
    </reaction>
</comment>
<dbReference type="EC" id="6.3.5.4" evidence="2"/>
<dbReference type="Proteomes" id="UP000294914">
    <property type="component" value="Unassembled WGS sequence"/>
</dbReference>
<dbReference type="InterPro" id="IPR029055">
    <property type="entry name" value="Ntn_hydrolases_N"/>
</dbReference>
<dbReference type="GO" id="GO:0006529">
    <property type="term" value="P:asparagine biosynthetic process"/>
    <property type="evidence" value="ECO:0007669"/>
    <property type="project" value="InterPro"/>
</dbReference>
<evidence type="ECO:0000259" key="4">
    <source>
        <dbReference type="Pfam" id="PF00733"/>
    </source>
</evidence>
<dbReference type="InterPro" id="IPR051786">
    <property type="entry name" value="ASN_synthetase/amidase"/>
</dbReference>
<comment type="caution">
    <text evidence="5">The sequence shown here is derived from an EMBL/GenBank/DDBJ whole genome shotgun (WGS) entry which is preliminary data.</text>
</comment>
<protein>
    <recommendedName>
        <fullName evidence="2">asparagine synthase (glutamine-hydrolyzing)</fullName>
        <ecNumber evidence="2">6.3.5.4</ecNumber>
    </recommendedName>
</protein>
<dbReference type="InterPro" id="IPR014729">
    <property type="entry name" value="Rossmann-like_a/b/a_fold"/>
</dbReference>
<dbReference type="Pfam" id="PF00733">
    <property type="entry name" value="Asn_synthase"/>
    <property type="match status" value="1"/>
</dbReference>
<comment type="pathway">
    <text evidence="1">Amino-acid biosynthesis; L-asparagine biosynthesis; L-asparagine from L-aspartate (L-Gln route): step 1/1.</text>
</comment>
<name>A0A4R8J0S2_9GAMM</name>
<feature type="domain" description="Asparagine synthetase" evidence="4">
    <location>
        <begin position="167"/>
        <end position="245"/>
    </location>
</feature>
<evidence type="ECO:0000313" key="6">
    <source>
        <dbReference type="Proteomes" id="UP000294914"/>
    </source>
</evidence>
<dbReference type="AlphaFoldDB" id="A0A4R8J0S2"/>
<reference evidence="5 6" key="1">
    <citation type="submission" date="2019-03" db="EMBL/GenBank/DDBJ databases">
        <title>Genomic Encyclopedia of Type Strains, Phase IV (KMG-IV): sequencing the most valuable type-strain genomes for metagenomic binning, comparative biology and taxonomic classification.</title>
        <authorList>
            <person name="Goeker M."/>
        </authorList>
    </citation>
    <scope>NUCLEOTIDE SEQUENCE [LARGE SCALE GENOMIC DNA]</scope>
    <source>
        <strain evidence="5 6">DSM 16326</strain>
    </source>
</reference>
<dbReference type="Gene3D" id="3.40.50.620">
    <property type="entry name" value="HUPs"/>
    <property type="match status" value="1"/>
</dbReference>
<dbReference type="SUPFAM" id="SSF56235">
    <property type="entry name" value="N-terminal nucleophile aminohydrolases (Ntn hydrolases)"/>
    <property type="match status" value="1"/>
</dbReference>
<dbReference type="InterPro" id="IPR001962">
    <property type="entry name" value="Asn_synthase"/>
</dbReference>
<proteinExistence type="predicted"/>
<gene>
    <name evidence="5" type="ORF">EDC23_0129</name>
</gene>
<organism evidence="5 6">
    <name type="scientific">Thiohalophilus thiocyanatoxydans</name>
    <dbReference type="NCBI Taxonomy" id="381308"/>
    <lineage>
        <taxon>Bacteria</taxon>
        <taxon>Pseudomonadati</taxon>
        <taxon>Pseudomonadota</taxon>
        <taxon>Gammaproteobacteria</taxon>
        <taxon>Thiohalomonadales</taxon>
        <taxon>Thiohalophilaceae</taxon>
        <taxon>Thiohalophilus</taxon>
    </lineage>
</organism>
<dbReference type="RefSeq" id="WP_134080344.1">
    <property type="nucleotide sequence ID" value="NZ_SOQX01000001.1"/>
</dbReference>